<feature type="transmembrane region" description="Helical" evidence="7">
    <location>
        <begin position="132"/>
        <end position="154"/>
    </location>
</feature>
<keyword evidence="4 7" id="KW-0812">Transmembrane</keyword>
<dbReference type="InterPro" id="IPR035906">
    <property type="entry name" value="MetI-like_sf"/>
</dbReference>
<dbReference type="GO" id="GO:0005886">
    <property type="term" value="C:plasma membrane"/>
    <property type="evidence" value="ECO:0007669"/>
    <property type="project" value="UniProtKB-SubCell"/>
</dbReference>
<organism evidence="9 10">
    <name type="scientific">Lutispora thermophila DSM 19022</name>
    <dbReference type="NCBI Taxonomy" id="1122184"/>
    <lineage>
        <taxon>Bacteria</taxon>
        <taxon>Bacillati</taxon>
        <taxon>Bacillota</taxon>
        <taxon>Clostridia</taxon>
        <taxon>Lutisporales</taxon>
        <taxon>Lutisporaceae</taxon>
        <taxon>Lutispora</taxon>
    </lineage>
</organism>
<evidence type="ECO:0000256" key="5">
    <source>
        <dbReference type="ARBA" id="ARBA00022989"/>
    </source>
</evidence>
<keyword evidence="5 7" id="KW-1133">Transmembrane helix</keyword>
<dbReference type="Pfam" id="PF00528">
    <property type="entry name" value="BPD_transp_1"/>
    <property type="match status" value="1"/>
</dbReference>
<feature type="transmembrane region" description="Helical" evidence="7">
    <location>
        <begin position="99"/>
        <end position="120"/>
    </location>
</feature>
<dbReference type="STRING" id="1122184.SAMN02745176_01520"/>
<evidence type="ECO:0000256" key="4">
    <source>
        <dbReference type="ARBA" id="ARBA00022692"/>
    </source>
</evidence>
<keyword evidence="3" id="KW-1003">Cell membrane</keyword>
<dbReference type="InterPro" id="IPR000515">
    <property type="entry name" value="MetI-like"/>
</dbReference>
<feature type="domain" description="ABC transmembrane type-1" evidence="8">
    <location>
        <begin position="95"/>
        <end position="301"/>
    </location>
</feature>
<dbReference type="SUPFAM" id="SSF161098">
    <property type="entry name" value="MetI-like"/>
    <property type="match status" value="1"/>
</dbReference>
<keyword evidence="10" id="KW-1185">Reference proteome</keyword>
<evidence type="ECO:0000256" key="1">
    <source>
        <dbReference type="ARBA" id="ARBA00004651"/>
    </source>
</evidence>
<keyword evidence="6 7" id="KW-0472">Membrane</keyword>
<proteinExistence type="inferred from homology"/>
<reference evidence="9 10" key="1">
    <citation type="submission" date="2016-11" db="EMBL/GenBank/DDBJ databases">
        <authorList>
            <person name="Jaros S."/>
            <person name="Januszkiewicz K."/>
            <person name="Wedrychowicz H."/>
        </authorList>
    </citation>
    <scope>NUCLEOTIDE SEQUENCE [LARGE SCALE GENOMIC DNA]</scope>
    <source>
        <strain evidence="9 10">DSM 19022</strain>
    </source>
</reference>
<dbReference type="PANTHER" id="PTHR43163">
    <property type="entry name" value="DIPEPTIDE TRANSPORT SYSTEM PERMEASE PROTEIN DPPB-RELATED"/>
    <property type="match status" value="1"/>
</dbReference>
<evidence type="ECO:0000313" key="9">
    <source>
        <dbReference type="EMBL" id="SHI83795.1"/>
    </source>
</evidence>
<feature type="transmembrane region" description="Helical" evidence="7">
    <location>
        <begin position="174"/>
        <end position="194"/>
    </location>
</feature>
<dbReference type="InterPro" id="IPR045621">
    <property type="entry name" value="BPD_transp_1_N"/>
</dbReference>
<dbReference type="OrthoDB" id="9773221at2"/>
<feature type="transmembrane region" description="Helical" evidence="7">
    <location>
        <begin position="9"/>
        <end position="29"/>
    </location>
</feature>
<comment type="similarity">
    <text evidence="7">Belongs to the binding-protein-dependent transport system permease family.</text>
</comment>
<comment type="subcellular location">
    <subcellularLocation>
        <location evidence="1 7">Cell membrane</location>
        <topology evidence="1 7">Multi-pass membrane protein</topology>
    </subcellularLocation>
</comment>
<dbReference type="GO" id="GO:0055085">
    <property type="term" value="P:transmembrane transport"/>
    <property type="evidence" value="ECO:0007669"/>
    <property type="project" value="InterPro"/>
</dbReference>
<evidence type="ECO:0000259" key="8">
    <source>
        <dbReference type="PROSITE" id="PS50928"/>
    </source>
</evidence>
<feature type="transmembrane region" description="Helical" evidence="7">
    <location>
        <begin position="232"/>
        <end position="260"/>
    </location>
</feature>
<evidence type="ECO:0000256" key="7">
    <source>
        <dbReference type="RuleBase" id="RU363032"/>
    </source>
</evidence>
<gene>
    <name evidence="9" type="ORF">SAMN02745176_01520</name>
</gene>
<evidence type="ECO:0000256" key="2">
    <source>
        <dbReference type="ARBA" id="ARBA00022448"/>
    </source>
</evidence>
<accession>A0A1M6EE91</accession>
<name>A0A1M6EE91_9FIRM</name>
<dbReference type="RefSeq" id="WP_073025626.1">
    <property type="nucleotide sequence ID" value="NZ_FQZS01000009.1"/>
</dbReference>
<dbReference type="Pfam" id="PF19300">
    <property type="entry name" value="BPD_transp_1_N"/>
    <property type="match status" value="1"/>
</dbReference>
<dbReference type="EMBL" id="FQZS01000009">
    <property type="protein sequence ID" value="SHI83795.1"/>
    <property type="molecule type" value="Genomic_DNA"/>
</dbReference>
<dbReference type="PROSITE" id="PS50928">
    <property type="entry name" value="ABC_TM1"/>
    <property type="match status" value="1"/>
</dbReference>
<feature type="transmembrane region" description="Helical" evidence="7">
    <location>
        <begin position="280"/>
        <end position="304"/>
    </location>
</feature>
<evidence type="ECO:0000313" key="10">
    <source>
        <dbReference type="Proteomes" id="UP000184442"/>
    </source>
</evidence>
<dbReference type="Proteomes" id="UP000184442">
    <property type="component" value="Unassembled WGS sequence"/>
</dbReference>
<evidence type="ECO:0000256" key="6">
    <source>
        <dbReference type="ARBA" id="ARBA00023136"/>
    </source>
</evidence>
<dbReference type="PANTHER" id="PTHR43163:SF6">
    <property type="entry name" value="DIPEPTIDE TRANSPORT SYSTEM PERMEASE PROTEIN DPPB-RELATED"/>
    <property type="match status" value="1"/>
</dbReference>
<sequence>MHKYVLKRFAMLIPVLIGVTFIVFFILALTPGDPVTIILGDNATAENIAKLTEELGLDDPLLVRYGRYMLNLLKGDLGKSYSNQLSVADQILERFPNTFILAVAAILVALIIGIPVGIISAKKQYTWLDNTFMVLALVGVSMPVFWLGLVLVIVFSLNLRWLPSQGMGQGFMGILKSLVLPAVSLGAGSAAMVARMTRSSMLEVIRQDYIDTARAKGVKESTITIRHMLKNALIPIITVVGLQFGQLLGGAVLTETVFSWPGLGRFMVEAIKKKDTPSVLGSVIFLSVAFSIVNLLIDILYAYVDPRIKSQYKVQSALGRRRGE</sequence>
<dbReference type="CDD" id="cd06261">
    <property type="entry name" value="TM_PBP2"/>
    <property type="match status" value="1"/>
</dbReference>
<dbReference type="Gene3D" id="1.10.3720.10">
    <property type="entry name" value="MetI-like"/>
    <property type="match status" value="1"/>
</dbReference>
<evidence type="ECO:0000256" key="3">
    <source>
        <dbReference type="ARBA" id="ARBA00022475"/>
    </source>
</evidence>
<protein>
    <submittedName>
        <fullName evidence="9">Peptide/nickel transport system permease protein</fullName>
    </submittedName>
</protein>
<dbReference type="AlphaFoldDB" id="A0A1M6EE91"/>
<keyword evidence="2 7" id="KW-0813">Transport</keyword>